<evidence type="ECO:0008006" key="4">
    <source>
        <dbReference type="Google" id="ProtNLM"/>
    </source>
</evidence>
<accession>W9RSS5</accession>
<dbReference type="OrthoDB" id="904370at2759"/>
<sequence length="259" mass="29175">MSSSTLSSILNKHNLTGENFTDWKRNLKIVLTFEKLNVVLNTHCPPEPPIDAPNEVFVAYQRWKDSNDMARCYMMASMSNVLQAQHEDYITARQIMDNLEDMFGGQAAEKHQEALSNLINCRQKDGSSIKEHMLKVMGYLAEVQTNGADIDAESQLTMIFETLSKEYIPFRATFNLSARQNITLTELMQELQKFERMIKGSTIVQANFAEASSSKPSSGNRKKKQIAKKESSSVLPNNGKNKKKNPNSLSAFIAGRWGT</sequence>
<proteinExistence type="predicted"/>
<evidence type="ECO:0000256" key="1">
    <source>
        <dbReference type="SAM" id="MobiDB-lite"/>
    </source>
</evidence>
<dbReference type="eggNOG" id="ENOG502S6A3">
    <property type="taxonomic scope" value="Eukaryota"/>
</dbReference>
<keyword evidence="3" id="KW-1185">Reference proteome</keyword>
<protein>
    <recommendedName>
        <fullName evidence="4">Retrovirus-related Pol polyprotein from transposon TNT 1-94</fullName>
    </recommendedName>
</protein>
<gene>
    <name evidence="2" type="ORF">L484_001607</name>
</gene>
<dbReference type="KEGG" id="mnt:21385205"/>
<dbReference type="PANTHER" id="PTHR35317">
    <property type="entry name" value="OS04G0629600 PROTEIN"/>
    <property type="match status" value="1"/>
</dbReference>
<evidence type="ECO:0000313" key="3">
    <source>
        <dbReference type="Proteomes" id="UP000030645"/>
    </source>
</evidence>
<organism evidence="2 3">
    <name type="scientific">Morus notabilis</name>
    <dbReference type="NCBI Taxonomy" id="981085"/>
    <lineage>
        <taxon>Eukaryota</taxon>
        <taxon>Viridiplantae</taxon>
        <taxon>Streptophyta</taxon>
        <taxon>Embryophyta</taxon>
        <taxon>Tracheophyta</taxon>
        <taxon>Spermatophyta</taxon>
        <taxon>Magnoliopsida</taxon>
        <taxon>eudicotyledons</taxon>
        <taxon>Gunneridae</taxon>
        <taxon>Pentapetalae</taxon>
        <taxon>rosids</taxon>
        <taxon>fabids</taxon>
        <taxon>Rosales</taxon>
        <taxon>Moraceae</taxon>
        <taxon>Moreae</taxon>
        <taxon>Morus</taxon>
    </lineage>
</organism>
<dbReference type="Proteomes" id="UP000030645">
    <property type="component" value="Unassembled WGS sequence"/>
</dbReference>
<name>W9RSS5_9ROSA</name>
<evidence type="ECO:0000313" key="2">
    <source>
        <dbReference type="EMBL" id="EXC07107.1"/>
    </source>
</evidence>
<feature type="compositionally biased region" description="Polar residues" evidence="1">
    <location>
        <begin position="210"/>
        <end position="219"/>
    </location>
</feature>
<dbReference type="Pfam" id="PF14223">
    <property type="entry name" value="Retrotran_gag_2"/>
    <property type="match status" value="1"/>
</dbReference>
<dbReference type="EMBL" id="KE345581">
    <property type="protein sequence ID" value="EXC07107.1"/>
    <property type="molecule type" value="Genomic_DNA"/>
</dbReference>
<dbReference type="AlphaFoldDB" id="W9RSS5"/>
<feature type="region of interest" description="Disordered" evidence="1">
    <location>
        <begin position="210"/>
        <end position="259"/>
    </location>
</feature>
<reference evidence="3" key="1">
    <citation type="submission" date="2013-01" db="EMBL/GenBank/DDBJ databases">
        <title>Draft Genome Sequence of a Mulberry Tree, Morus notabilis C.K. Schneid.</title>
        <authorList>
            <person name="He N."/>
            <person name="Zhao S."/>
        </authorList>
    </citation>
    <scope>NUCLEOTIDE SEQUENCE</scope>
</reference>
<dbReference type="PANTHER" id="PTHR35317:SF8">
    <property type="entry name" value="CCHC-TYPE DOMAIN-CONTAINING PROTEIN"/>
    <property type="match status" value="1"/>
</dbReference>